<keyword evidence="1" id="KW-0472">Membrane</keyword>
<dbReference type="Proteomes" id="UP000598467">
    <property type="component" value="Unassembled WGS sequence"/>
</dbReference>
<name>A0A926P133_9HYPH</name>
<protein>
    <submittedName>
        <fullName evidence="2">Uncharacterized protein</fullName>
    </submittedName>
</protein>
<evidence type="ECO:0000313" key="2">
    <source>
        <dbReference type="EMBL" id="MBD1544886.1"/>
    </source>
</evidence>
<dbReference type="InterPro" id="IPR057700">
    <property type="entry name" value="DUF7940"/>
</dbReference>
<organism evidence="2 3">
    <name type="scientific">Roseibium aggregatum</name>
    <dbReference type="NCBI Taxonomy" id="187304"/>
    <lineage>
        <taxon>Bacteria</taxon>
        <taxon>Pseudomonadati</taxon>
        <taxon>Pseudomonadota</taxon>
        <taxon>Alphaproteobacteria</taxon>
        <taxon>Hyphomicrobiales</taxon>
        <taxon>Stappiaceae</taxon>
        <taxon>Roseibium</taxon>
    </lineage>
</organism>
<dbReference type="AlphaFoldDB" id="A0A926P133"/>
<dbReference type="Pfam" id="PF25612">
    <property type="entry name" value="DUF7940"/>
    <property type="match status" value="1"/>
</dbReference>
<comment type="caution">
    <text evidence="2">The sequence shown here is derived from an EMBL/GenBank/DDBJ whole genome shotgun (WGS) entry which is preliminary data.</text>
</comment>
<sequence length="72" mass="7930">MLTRNWRKVLRRAWSIRLMLLAGLLSGIEAALPLLGGFFFIPPGLFAALSGLTVGGAFVARLLAQREFQDED</sequence>
<evidence type="ECO:0000256" key="1">
    <source>
        <dbReference type="SAM" id="Phobius"/>
    </source>
</evidence>
<proteinExistence type="predicted"/>
<reference evidence="2" key="1">
    <citation type="submission" date="2020-05" db="EMBL/GenBank/DDBJ databases">
        <title>Identification of trans-AT polyketide cluster in two marine bacteria, producers of a novel glutaramide-containing polyketide sesbanimide D and analogs.</title>
        <authorList>
            <person name="Kacar D."/>
            <person name="Rodriguez P."/>
            <person name="Canedo L."/>
            <person name="Gonzalez E."/>
            <person name="Galan B."/>
            <person name="De La Calle F."/>
            <person name="Garcia J.L."/>
        </authorList>
    </citation>
    <scope>NUCLEOTIDE SEQUENCE</scope>
    <source>
        <strain evidence="2">PHM038</strain>
    </source>
</reference>
<dbReference type="RefSeq" id="WP_190289567.1">
    <property type="nucleotide sequence ID" value="NZ_JABFCZ010000002.1"/>
</dbReference>
<keyword evidence="1" id="KW-1133">Transmembrane helix</keyword>
<accession>A0A926P133</accession>
<dbReference type="EMBL" id="JABFCZ010000002">
    <property type="protein sequence ID" value="MBD1544886.1"/>
    <property type="molecule type" value="Genomic_DNA"/>
</dbReference>
<feature type="transmembrane region" description="Helical" evidence="1">
    <location>
        <begin position="40"/>
        <end position="64"/>
    </location>
</feature>
<keyword evidence="1" id="KW-0812">Transmembrane</keyword>
<evidence type="ECO:0000313" key="3">
    <source>
        <dbReference type="Proteomes" id="UP000598467"/>
    </source>
</evidence>
<gene>
    <name evidence="2" type="ORF">HK439_01310</name>
</gene>